<feature type="compositionally biased region" description="Low complexity" evidence="1">
    <location>
        <begin position="172"/>
        <end position="215"/>
    </location>
</feature>
<evidence type="ECO:0000256" key="1">
    <source>
        <dbReference type="SAM" id="MobiDB-lite"/>
    </source>
</evidence>
<accession>A0A2J6PE91</accession>
<evidence type="ECO:0008006" key="5">
    <source>
        <dbReference type="Google" id="ProtNLM"/>
    </source>
</evidence>
<proteinExistence type="predicted"/>
<dbReference type="STRING" id="1745343.A0A2J6PE91"/>
<keyword evidence="2" id="KW-1133">Transmembrane helix</keyword>
<keyword evidence="2" id="KW-0472">Membrane</keyword>
<dbReference type="EMBL" id="KZ613554">
    <property type="protein sequence ID" value="PMD12303.1"/>
    <property type="molecule type" value="Genomic_DNA"/>
</dbReference>
<organism evidence="3 4">
    <name type="scientific">Hyaloscypha hepaticicola</name>
    <dbReference type="NCBI Taxonomy" id="2082293"/>
    <lineage>
        <taxon>Eukaryota</taxon>
        <taxon>Fungi</taxon>
        <taxon>Dikarya</taxon>
        <taxon>Ascomycota</taxon>
        <taxon>Pezizomycotina</taxon>
        <taxon>Leotiomycetes</taxon>
        <taxon>Helotiales</taxon>
        <taxon>Hyaloscyphaceae</taxon>
        <taxon>Hyaloscypha</taxon>
    </lineage>
</organism>
<dbReference type="AlphaFoldDB" id="A0A2J6PE91"/>
<keyword evidence="4" id="KW-1185">Reference proteome</keyword>
<dbReference type="OrthoDB" id="5215637at2759"/>
<evidence type="ECO:0000313" key="4">
    <source>
        <dbReference type="Proteomes" id="UP000235672"/>
    </source>
</evidence>
<feature type="region of interest" description="Disordered" evidence="1">
    <location>
        <begin position="172"/>
        <end position="225"/>
    </location>
</feature>
<reference evidence="3 4" key="1">
    <citation type="submission" date="2016-05" db="EMBL/GenBank/DDBJ databases">
        <title>A degradative enzymes factory behind the ericoid mycorrhizal symbiosis.</title>
        <authorList>
            <consortium name="DOE Joint Genome Institute"/>
            <person name="Martino E."/>
            <person name="Morin E."/>
            <person name="Grelet G."/>
            <person name="Kuo A."/>
            <person name="Kohler A."/>
            <person name="Daghino S."/>
            <person name="Barry K."/>
            <person name="Choi C."/>
            <person name="Cichocki N."/>
            <person name="Clum A."/>
            <person name="Copeland A."/>
            <person name="Hainaut M."/>
            <person name="Haridas S."/>
            <person name="Labutti K."/>
            <person name="Lindquist E."/>
            <person name="Lipzen A."/>
            <person name="Khouja H.-R."/>
            <person name="Murat C."/>
            <person name="Ohm R."/>
            <person name="Olson A."/>
            <person name="Spatafora J."/>
            <person name="Veneault-Fourrey C."/>
            <person name="Henrissat B."/>
            <person name="Grigoriev I."/>
            <person name="Martin F."/>
            <person name="Perotto S."/>
        </authorList>
    </citation>
    <scope>NUCLEOTIDE SEQUENCE [LARGE SCALE GENOMIC DNA]</scope>
    <source>
        <strain evidence="3 4">UAMH 7357</strain>
    </source>
</reference>
<evidence type="ECO:0000256" key="2">
    <source>
        <dbReference type="SAM" id="Phobius"/>
    </source>
</evidence>
<evidence type="ECO:0000313" key="3">
    <source>
        <dbReference type="EMBL" id="PMD12303.1"/>
    </source>
</evidence>
<feature type="region of interest" description="Disordered" evidence="1">
    <location>
        <begin position="257"/>
        <end position="285"/>
    </location>
</feature>
<gene>
    <name evidence="3" type="ORF">NA56DRAFT_713283</name>
</gene>
<keyword evidence="2" id="KW-0812">Transmembrane</keyword>
<feature type="compositionally biased region" description="Polar residues" evidence="1">
    <location>
        <begin position="216"/>
        <end position="225"/>
    </location>
</feature>
<sequence>MASSTQLSLLRIFEKSILLGAFLSLYITAVSASCYAPNGTVMLAENQPCNNVGGSYSMCCATNRTSDADMCQQDGLCYNPNGDYYWREGCTDPTWTSEACSLLCRSGLRSKGLQKGFLAVNPNDPSIGDYSMGSAPLTICDDESICCGYQNFTDCCNKNLGTRINANGQPISGSSSSISYSTTTNANGQPTSSSSSSISHGTITSSPGSTSPQTPLRSQSSSEGLSTGAKVGIGIGIPAALLLGAVAGFFILQRRRGDRSSGLGGRGSEGVIPSGSEHYPQVTGTSEVSGDHVFLNSSAAYPQGLGINRFPIGGVQAQGQGHPRLVQSYSVHPRNELLGDCARPGELE</sequence>
<dbReference type="Proteomes" id="UP000235672">
    <property type="component" value="Unassembled WGS sequence"/>
</dbReference>
<protein>
    <recommendedName>
        <fullName evidence="5">Mid2 domain-containing protein</fullName>
    </recommendedName>
</protein>
<name>A0A2J6PE91_9HELO</name>
<feature type="transmembrane region" description="Helical" evidence="2">
    <location>
        <begin position="231"/>
        <end position="252"/>
    </location>
</feature>